<feature type="compositionally biased region" description="Polar residues" evidence="2">
    <location>
        <begin position="70"/>
        <end position="92"/>
    </location>
</feature>
<name>A0A067JPI4_JATCU</name>
<dbReference type="STRING" id="180498.A0A067JPI4"/>
<dbReference type="GO" id="GO:0005634">
    <property type="term" value="C:nucleus"/>
    <property type="evidence" value="ECO:0007669"/>
    <property type="project" value="TreeGrafter"/>
</dbReference>
<dbReference type="PANTHER" id="PTHR31662">
    <property type="entry name" value="BNAANNG10740D PROTEIN-RELATED"/>
    <property type="match status" value="1"/>
</dbReference>
<dbReference type="EMBL" id="KK914970">
    <property type="protein sequence ID" value="KDP25881.1"/>
    <property type="molecule type" value="Genomic_DNA"/>
</dbReference>
<feature type="compositionally biased region" description="Acidic residues" evidence="2">
    <location>
        <begin position="42"/>
        <end position="56"/>
    </location>
</feature>
<proteinExistence type="inferred from homology"/>
<organism evidence="4 5">
    <name type="scientific">Jatropha curcas</name>
    <name type="common">Barbados nut</name>
    <dbReference type="NCBI Taxonomy" id="180498"/>
    <lineage>
        <taxon>Eukaryota</taxon>
        <taxon>Viridiplantae</taxon>
        <taxon>Streptophyta</taxon>
        <taxon>Embryophyta</taxon>
        <taxon>Tracheophyta</taxon>
        <taxon>Spermatophyta</taxon>
        <taxon>Magnoliopsida</taxon>
        <taxon>eudicotyledons</taxon>
        <taxon>Gunneridae</taxon>
        <taxon>Pentapetalae</taxon>
        <taxon>rosids</taxon>
        <taxon>fabids</taxon>
        <taxon>Malpighiales</taxon>
        <taxon>Euphorbiaceae</taxon>
        <taxon>Crotonoideae</taxon>
        <taxon>Jatropheae</taxon>
        <taxon>Jatropha</taxon>
    </lineage>
</organism>
<gene>
    <name evidence="4" type="ORF">JCGZ_22911</name>
</gene>
<dbReference type="Proteomes" id="UP000027138">
    <property type="component" value="Unassembled WGS sequence"/>
</dbReference>
<evidence type="ECO:0000256" key="1">
    <source>
        <dbReference type="ARBA" id="ARBA00010820"/>
    </source>
</evidence>
<protein>
    <recommendedName>
        <fullName evidence="3">Glabrous enhancer-binding protein-like DBD domain-containing protein</fullName>
    </recommendedName>
</protein>
<dbReference type="InterPro" id="IPR007592">
    <property type="entry name" value="GEBP"/>
</dbReference>
<feature type="compositionally biased region" description="Pro residues" evidence="2">
    <location>
        <begin position="1"/>
        <end position="13"/>
    </location>
</feature>
<dbReference type="PANTHER" id="PTHR31662:SF98">
    <property type="entry name" value="STOREKEEPER PROTEIN-LIKE"/>
    <property type="match status" value="1"/>
</dbReference>
<feature type="domain" description="Glabrous enhancer-binding protein-like DBD" evidence="3">
    <location>
        <begin position="141"/>
        <end position="234"/>
    </location>
</feature>
<comment type="similarity">
    <text evidence="1">Belongs to the GeBP family.</text>
</comment>
<sequence>MPPKRLAENPPPPSDEEGEEEEEEEGSSSDEENDNVVYEQNDKEEEKDDDDEEEEEKSSLLKKSIVPATPQKSDSATDSDLESTQPSPSPSAFTIKLHKPPPRSFRSLSKRPSEPETPASNKKSRGGGGDDGETKNKGPIQRLWSEDDEIAILHGLSQYKFEKGADPYADMGAFHDFIKKSLHVDVSKNQLIDKIRRLKKKYQNNLDRSENGEVPVFSKLHDSKSFELSKKVWDENVNQSGKANNNSAATVAGTSTGVTLALPSGRGHDLRVRKPFKVLNEEENNGEEKFEEKSEILEENYPFLKDSFELLGLSAGLKIILKEKLGLIEDGKLKELEVKWKRLKEAELELFVQRMELVHEQVKLTLDLIK</sequence>
<feature type="region of interest" description="Disordered" evidence="2">
    <location>
        <begin position="1"/>
        <end position="143"/>
    </location>
</feature>
<evidence type="ECO:0000256" key="2">
    <source>
        <dbReference type="SAM" id="MobiDB-lite"/>
    </source>
</evidence>
<dbReference type="Pfam" id="PF04504">
    <property type="entry name" value="GeBP-like_DBD"/>
    <property type="match status" value="1"/>
</dbReference>
<keyword evidence="5" id="KW-1185">Reference proteome</keyword>
<evidence type="ECO:0000259" key="3">
    <source>
        <dbReference type="Pfam" id="PF04504"/>
    </source>
</evidence>
<dbReference type="KEGG" id="jcu:105645405"/>
<evidence type="ECO:0000313" key="4">
    <source>
        <dbReference type="EMBL" id="KDP25881.1"/>
    </source>
</evidence>
<feature type="compositionally biased region" description="Acidic residues" evidence="2">
    <location>
        <begin position="14"/>
        <end position="34"/>
    </location>
</feature>
<accession>A0A067JPI4</accession>
<evidence type="ECO:0000313" key="5">
    <source>
        <dbReference type="Proteomes" id="UP000027138"/>
    </source>
</evidence>
<dbReference type="InterPro" id="IPR053932">
    <property type="entry name" value="GeBP-like_DBD"/>
</dbReference>
<reference evidence="4 5" key="1">
    <citation type="journal article" date="2014" name="PLoS ONE">
        <title>Global Analysis of Gene Expression Profiles in Physic Nut (Jatropha curcas L.) Seedlings Exposed to Salt Stress.</title>
        <authorList>
            <person name="Zhang L."/>
            <person name="Zhang C."/>
            <person name="Wu P."/>
            <person name="Chen Y."/>
            <person name="Li M."/>
            <person name="Jiang H."/>
            <person name="Wu G."/>
        </authorList>
    </citation>
    <scope>NUCLEOTIDE SEQUENCE [LARGE SCALE GENOMIC DNA]</scope>
    <source>
        <strain evidence="5">cv. GZQX0401</strain>
        <tissue evidence="4">Young leaves</tissue>
    </source>
</reference>
<dbReference type="AlphaFoldDB" id="A0A067JPI4"/>
<dbReference type="OrthoDB" id="661680at2759"/>
<dbReference type="GO" id="GO:0006355">
    <property type="term" value="P:regulation of DNA-templated transcription"/>
    <property type="evidence" value="ECO:0007669"/>
    <property type="project" value="InterPro"/>
</dbReference>